<dbReference type="SUPFAM" id="SSF51338">
    <property type="entry name" value="Composite domain of metallo-dependent hydrolases"/>
    <property type="match status" value="1"/>
</dbReference>
<proteinExistence type="predicted"/>
<comment type="caution">
    <text evidence="1">The sequence shown here is derived from an EMBL/GenBank/DDBJ whole genome shotgun (WGS) entry which is preliminary data.</text>
</comment>
<evidence type="ECO:0000313" key="2">
    <source>
        <dbReference type="Proteomes" id="UP000236950"/>
    </source>
</evidence>
<accession>A0A2S5EI80</accession>
<reference evidence="1 2" key="1">
    <citation type="submission" date="2014-01" db="EMBL/GenBank/DDBJ databases">
        <title>Comparative genomics of Petrotoga.</title>
        <authorList>
            <person name="Chow K."/>
            <person name="Charchuk R."/>
            <person name="Nesbo C.L."/>
        </authorList>
    </citation>
    <scope>NUCLEOTIDE SEQUENCE [LARGE SCALE GENOMIC DNA]</scope>
    <source>
        <strain evidence="1 2">DSM 16923</strain>
    </source>
</reference>
<name>A0A2S5EI80_9BACT</name>
<evidence type="ECO:0000313" key="1">
    <source>
        <dbReference type="EMBL" id="POZ92851.1"/>
    </source>
</evidence>
<dbReference type="GO" id="GO:0016810">
    <property type="term" value="F:hydrolase activity, acting on carbon-nitrogen (but not peptide) bonds"/>
    <property type="evidence" value="ECO:0007669"/>
    <property type="project" value="InterPro"/>
</dbReference>
<feature type="non-terminal residue" evidence="1">
    <location>
        <position position="63"/>
    </location>
</feature>
<sequence length="63" mass="6933">MSKKLLKNAYVLISADDDVEKFDILIDGDEIEDLLAPGDSTEMDLGDVDEYDLTGKLIVPGFI</sequence>
<protein>
    <submittedName>
        <fullName evidence="1">Uncharacterized protein</fullName>
    </submittedName>
</protein>
<gene>
    <name evidence="1" type="ORF">AA81_05120</name>
</gene>
<dbReference type="AlphaFoldDB" id="A0A2S5EI80"/>
<organism evidence="1 2">
    <name type="scientific">Petrotoga halophila DSM 16923</name>
    <dbReference type="NCBI Taxonomy" id="1122953"/>
    <lineage>
        <taxon>Bacteria</taxon>
        <taxon>Thermotogati</taxon>
        <taxon>Thermotogota</taxon>
        <taxon>Thermotogae</taxon>
        <taxon>Petrotogales</taxon>
        <taxon>Petrotogaceae</taxon>
        <taxon>Petrotoga</taxon>
    </lineage>
</organism>
<dbReference type="Proteomes" id="UP000236950">
    <property type="component" value="Unassembled WGS sequence"/>
</dbReference>
<keyword evidence="2" id="KW-1185">Reference proteome</keyword>
<dbReference type="InterPro" id="IPR011059">
    <property type="entry name" value="Metal-dep_hydrolase_composite"/>
</dbReference>
<dbReference type="EMBL" id="JALY01000115">
    <property type="protein sequence ID" value="POZ92851.1"/>
    <property type="molecule type" value="Genomic_DNA"/>
</dbReference>
<dbReference type="Gene3D" id="2.30.40.10">
    <property type="entry name" value="Urease, subunit C, domain 1"/>
    <property type="match status" value="1"/>
</dbReference>